<evidence type="ECO:0000256" key="1">
    <source>
        <dbReference type="SAM" id="MobiDB-lite"/>
    </source>
</evidence>
<proteinExistence type="predicted"/>
<feature type="compositionally biased region" description="Basic residues" evidence="1">
    <location>
        <begin position="12"/>
        <end position="25"/>
    </location>
</feature>
<dbReference type="EMBL" id="CAKXAJ010001538">
    <property type="protein sequence ID" value="CAH2207870.1"/>
    <property type="molecule type" value="Genomic_DNA"/>
</dbReference>
<feature type="region of interest" description="Disordered" evidence="1">
    <location>
        <begin position="148"/>
        <end position="171"/>
    </location>
</feature>
<feature type="region of interest" description="Disordered" evidence="1">
    <location>
        <begin position="62"/>
        <end position="85"/>
    </location>
</feature>
<organism evidence="2 3">
    <name type="scientific">Pararge aegeria aegeria</name>
    <dbReference type="NCBI Taxonomy" id="348720"/>
    <lineage>
        <taxon>Eukaryota</taxon>
        <taxon>Metazoa</taxon>
        <taxon>Ecdysozoa</taxon>
        <taxon>Arthropoda</taxon>
        <taxon>Hexapoda</taxon>
        <taxon>Insecta</taxon>
        <taxon>Pterygota</taxon>
        <taxon>Neoptera</taxon>
        <taxon>Endopterygota</taxon>
        <taxon>Lepidoptera</taxon>
        <taxon>Glossata</taxon>
        <taxon>Ditrysia</taxon>
        <taxon>Papilionoidea</taxon>
        <taxon>Nymphalidae</taxon>
        <taxon>Satyrinae</taxon>
        <taxon>Satyrini</taxon>
        <taxon>Parargina</taxon>
        <taxon>Pararge</taxon>
    </lineage>
</organism>
<dbReference type="OrthoDB" id="5346094at2759"/>
<dbReference type="AlphaFoldDB" id="A0A8S4QC86"/>
<sequence length="171" mass="18544">MTMSTSATMSARVHRKVMRAPHKRAHPGKMLHAGKLVHPGKNAHLGKFGKMGHYTHTHVRPPDTCENSNDSGLGPDPVTSPSNTKRLSAGMKMTMSTSATMSARVHRKVMRAPHKRAHPGKMLHAGKLVHPGKNAHLGKFGKMGHYTHTHVRPPDTCENSNDSGLGPDPVT</sequence>
<feature type="non-terminal residue" evidence="2">
    <location>
        <position position="1"/>
    </location>
</feature>
<keyword evidence="3" id="KW-1185">Reference proteome</keyword>
<feature type="region of interest" description="Disordered" evidence="1">
    <location>
        <begin position="1"/>
        <end position="25"/>
    </location>
</feature>
<evidence type="ECO:0000313" key="2">
    <source>
        <dbReference type="EMBL" id="CAH2207870.1"/>
    </source>
</evidence>
<gene>
    <name evidence="2" type="primary">jg17950</name>
    <name evidence="2" type="ORF">PAEG_LOCUS490</name>
</gene>
<name>A0A8S4QC86_9NEOP</name>
<accession>A0A8S4QC86</accession>
<protein>
    <submittedName>
        <fullName evidence="2">Jg17950 protein</fullName>
    </submittedName>
</protein>
<comment type="caution">
    <text evidence="2">The sequence shown here is derived from an EMBL/GenBank/DDBJ whole genome shotgun (WGS) entry which is preliminary data.</text>
</comment>
<dbReference type="Proteomes" id="UP000838756">
    <property type="component" value="Unassembled WGS sequence"/>
</dbReference>
<evidence type="ECO:0000313" key="3">
    <source>
        <dbReference type="Proteomes" id="UP000838756"/>
    </source>
</evidence>
<reference evidence="2" key="1">
    <citation type="submission" date="2022-03" db="EMBL/GenBank/DDBJ databases">
        <authorList>
            <person name="Lindestad O."/>
        </authorList>
    </citation>
    <scope>NUCLEOTIDE SEQUENCE</scope>
</reference>